<evidence type="ECO:0000256" key="1">
    <source>
        <dbReference type="SAM" id="MobiDB-lite"/>
    </source>
</evidence>
<feature type="compositionally biased region" description="Polar residues" evidence="1">
    <location>
        <begin position="25"/>
        <end position="37"/>
    </location>
</feature>
<sequence>MDPEDQMREHGRARGAPAPSHAVQVVSNRQGSPSADATYQPLCSPHSPHRHHLFVVGAEWEVQMPVPSALVVAVRINDGQVYTMEIDSMPAVTVMHQETFRHRWPESAALDTHAG</sequence>
<feature type="compositionally biased region" description="Basic and acidic residues" evidence="1">
    <location>
        <begin position="1"/>
        <end position="12"/>
    </location>
</feature>
<reference evidence="2 3" key="1">
    <citation type="submission" date="2024-03" db="EMBL/GenBank/DDBJ databases">
        <title>The genome assembly and annotation of the cricket Gryllus longicercus Weissman &amp; Gray.</title>
        <authorList>
            <person name="Szrajer S."/>
            <person name="Gray D."/>
            <person name="Ylla G."/>
        </authorList>
    </citation>
    <scope>NUCLEOTIDE SEQUENCE [LARGE SCALE GENOMIC DNA]</scope>
    <source>
        <strain evidence="2">DAG 2021-001</strain>
        <tissue evidence="2">Whole body minus gut</tissue>
    </source>
</reference>
<gene>
    <name evidence="2" type="ORF">R5R35_011365</name>
</gene>
<dbReference type="AlphaFoldDB" id="A0AAN9W5G8"/>
<dbReference type="EMBL" id="JAZDUA010000015">
    <property type="protein sequence ID" value="KAK7873307.1"/>
    <property type="molecule type" value="Genomic_DNA"/>
</dbReference>
<proteinExistence type="predicted"/>
<feature type="region of interest" description="Disordered" evidence="1">
    <location>
        <begin position="1"/>
        <end position="46"/>
    </location>
</feature>
<comment type="caution">
    <text evidence="2">The sequence shown here is derived from an EMBL/GenBank/DDBJ whole genome shotgun (WGS) entry which is preliminary data.</text>
</comment>
<dbReference type="Proteomes" id="UP001378592">
    <property type="component" value="Unassembled WGS sequence"/>
</dbReference>
<accession>A0AAN9W5G8</accession>
<keyword evidence="3" id="KW-1185">Reference proteome</keyword>
<organism evidence="2 3">
    <name type="scientific">Gryllus longicercus</name>
    <dbReference type="NCBI Taxonomy" id="2509291"/>
    <lineage>
        <taxon>Eukaryota</taxon>
        <taxon>Metazoa</taxon>
        <taxon>Ecdysozoa</taxon>
        <taxon>Arthropoda</taxon>
        <taxon>Hexapoda</taxon>
        <taxon>Insecta</taxon>
        <taxon>Pterygota</taxon>
        <taxon>Neoptera</taxon>
        <taxon>Polyneoptera</taxon>
        <taxon>Orthoptera</taxon>
        <taxon>Ensifera</taxon>
        <taxon>Gryllidea</taxon>
        <taxon>Grylloidea</taxon>
        <taxon>Gryllidae</taxon>
        <taxon>Gryllinae</taxon>
        <taxon>Gryllus</taxon>
    </lineage>
</organism>
<evidence type="ECO:0000313" key="2">
    <source>
        <dbReference type="EMBL" id="KAK7873307.1"/>
    </source>
</evidence>
<evidence type="ECO:0000313" key="3">
    <source>
        <dbReference type="Proteomes" id="UP001378592"/>
    </source>
</evidence>
<protein>
    <submittedName>
        <fullName evidence="2">Uncharacterized protein</fullName>
    </submittedName>
</protein>
<name>A0AAN9W5G8_9ORTH</name>